<keyword evidence="1" id="KW-0732">Signal</keyword>
<feature type="chain" id="PRO_5021017631" evidence="1">
    <location>
        <begin position="22"/>
        <end position="158"/>
    </location>
</feature>
<dbReference type="SUPFAM" id="SSF54427">
    <property type="entry name" value="NTF2-like"/>
    <property type="match status" value="1"/>
</dbReference>
<evidence type="ECO:0000256" key="1">
    <source>
        <dbReference type="SAM" id="SignalP"/>
    </source>
</evidence>
<sequence length="158" mass="16776">MTMWRMVLAGAALLIATPAIAQEDAARSPLAGMLAARETALAQALNSGHVADAVDFYEDDALLLAPGEPPMQGEKAIANVLAGFAAGMRNLSVTPALIRPLGDDYALVLGIQSFEQPGENGTSDVIRMKYQSIWHRGDDGVWRLASDMMNAMPDQPAP</sequence>
<dbReference type="RefSeq" id="WP_133495252.1">
    <property type="nucleotide sequence ID" value="NZ_BMLU01000004.1"/>
</dbReference>
<evidence type="ECO:0000259" key="2">
    <source>
        <dbReference type="Pfam" id="PF14534"/>
    </source>
</evidence>
<dbReference type="AlphaFoldDB" id="A0A4R6FPV2"/>
<protein>
    <submittedName>
        <fullName evidence="3">Uncharacterized protein (TIGR02246 family)</fullName>
    </submittedName>
</protein>
<dbReference type="OrthoDB" id="2633250at2"/>
<keyword evidence="4" id="KW-1185">Reference proteome</keyword>
<proteinExistence type="predicted"/>
<dbReference type="InterPro" id="IPR011944">
    <property type="entry name" value="Steroid_delta5-4_isomerase"/>
</dbReference>
<comment type="caution">
    <text evidence="3">The sequence shown here is derived from an EMBL/GenBank/DDBJ whole genome shotgun (WGS) entry which is preliminary data.</text>
</comment>
<evidence type="ECO:0000313" key="3">
    <source>
        <dbReference type="EMBL" id="TDN83711.1"/>
    </source>
</evidence>
<accession>A0A4R6FPV2</accession>
<dbReference type="NCBIfam" id="TIGR02246">
    <property type="entry name" value="SgcJ/EcaC family oxidoreductase"/>
    <property type="match status" value="1"/>
</dbReference>
<dbReference type="InterPro" id="IPR032710">
    <property type="entry name" value="NTF2-like_dom_sf"/>
</dbReference>
<reference evidence="3 4" key="1">
    <citation type="submission" date="2019-03" db="EMBL/GenBank/DDBJ databases">
        <title>Genomic Encyclopedia of Type Strains, Phase IV (KMG-IV): sequencing the most valuable type-strain genomes for metagenomic binning, comparative biology and taxonomic classification.</title>
        <authorList>
            <person name="Goeker M."/>
        </authorList>
    </citation>
    <scope>NUCLEOTIDE SEQUENCE [LARGE SCALE GENOMIC DNA]</scope>
    <source>
        <strain evidence="3 4">DSM 25059</strain>
    </source>
</reference>
<dbReference type="InterPro" id="IPR027843">
    <property type="entry name" value="DUF4440"/>
</dbReference>
<evidence type="ECO:0000313" key="4">
    <source>
        <dbReference type="Proteomes" id="UP000295493"/>
    </source>
</evidence>
<gene>
    <name evidence="3" type="ORF">EV664_104195</name>
</gene>
<feature type="signal peptide" evidence="1">
    <location>
        <begin position="1"/>
        <end position="21"/>
    </location>
</feature>
<name>A0A4R6FPV2_9SPHN</name>
<dbReference type="Gene3D" id="3.10.450.50">
    <property type="match status" value="1"/>
</dbReference>
<feature type="domain" description="DUF4440" evidence="2">
    <location>
        <begin position="34"/>
        <end position="144"/>
    </location>
</feature>
<dbReference type="Proteomes" id="UP000295493">
    <property type="component" value="Unassembled WGS sequence"/>
</dbReference>
<dbReference type="EMBL" id="SNWD01000004">
    <property type="protein sequence ID" value="TDN83711.1"/>
    <property type="molecule type" value="Genomic_DNA"/>
</dbReference>
<dbReference type="Pfam" id="PF14534">
    <property type="entry name" value="DUF4440"/>
    <property type="match status" value="1"/>
</dbReference>
<organism evidence="3 4">
    <name type="scientific">Stakelama pacifica</name>
    <dbReference type="NCBI Taxonomy" id="517720"/>
    <lineage>
        <taxon>Bacteria</taxon>
        <taxon>Pseudomonadati</taxon>
        <taxon>Pseudomonadota</taxon>
        <taxon>Alphaproteobacteria</taxon>
        <taxon>Sphingomonadales</taxon>
        <taxon>Sphingomonadaceae</taxon>
        <taxon>Stakelama</taxon>
    </lineage>
</organism>